<evidence type="ECO:0000313" key="3">
    <source>
        <dbReference type="Proteomes" id="UP000318478"/>
    </source>
</evidence>
<gene>
    <name evidence="2" type="ORF">Pla123a_36950</name>
</gene>
<name>A0A5C5YGT0_9BACT</name>
<keyword evidence="1" id="KW-0732">Signal</keyword>
<feature type="chain" id="PRO_5022897933" description="PEP-CTERM protein-sorting domain-containing protein" evidence="1">
    <location>
        <begin position="22"/>
        <end position="236"/>
    </location>
</feature>
<dbReference type="AlphaFoldDB" id="A0A5C5YGT0"/>
<reference evidence="2 3" key="1">
    <citation type="submission" date="2019-02" db="EMBL/GenBank/DDBJ databases">
        <title>Deep-cultivation of Planctomycetes and their phenomic and genomic characterization uncovers novel biology.</title>
        <authorList>
            <person name="Wiegand S."/>
            <person name="Jogler M."/>
            <person name="Boedeker C."/>
            <person name="Pinto D."/>
            <person name="Vollmers J."/>
            <person name="Rivas-Marin E."/>
            <person name="Kohn T."/>
            <person name="Peeters S.H."/>
            <person name="Heuer A."/>
            <person name="Rast P."/>
            <person name="Oberbeckmann S."/>
            <person name="Bunk B."/>
            <person name="Jeske O."/>
            <person name="Meyerdierks A."/>
            <person name="Storesund J.E."/>
            <person name="Kallscheuer N."/>
            <person name="Luecker S."/>
            <person name="Lage O.M."/>
            <person name="Pohl T."/>
            <person name="Merkel B.J."/>
            <person name="Hornburger P."/>
            <person name="Mueller R.-W."/>
            <person name="Bruemmer F."/>
            <person name="Labrenz M."/>
            <person name="Spormann A.M."/>
            <person name="Op Den Camp H."/>
            <person name="Overmann J."/>
            <person name="Amann R."/>
            <person name="Jetten M.S.M."/>
            <person name="Mascher T."/>
            <person name="Medema M.H."/>
            <person name="Devos D.P."/>
            <person name="Kaster A.-K."/>
            <person name="Ovreas L."/>
            <person name="Rohde M."/>
            <person name="Galperin M.Y."/>
            <person name="Jogler C."/>
        </authorList>
    </citation>
    <scope>NUCLEOTIDE SEQUENCE [LARGE SCALE GENOMIC DNA]</scope>
    <source>
        <strain evidence="2 3">Pla123a</strain>
    </source>
</reference>
<protein>
    <recommendedName>
        <fullName evidence="4">PEP-CTERM protein-sorting domain-containing protein</fullName>
    </recommendedName>
</protein>
<feature type="signal peptide" evidence="1">
    <location>
        <begin position="1"/>
        <end position="21"/>
    </location>
</feature>
<dbReference type="RefSeq" id="WP_146589618.1">
    <property type="nucleotide sequence ID" value="NZ_SJPO01000009.1"/>
</dbReference>
<organism evidence="2 3">
    <name type="scientific">Posidoniimonas polymericola</name>
    <dbReference type="NCBI Taxonomy" id="2528002"/>
    <lineage>
        <taxon>Bacteria</taxon>
        <taxon>Pseudomonadati</taxon>
        <taxon>Planctomycetota</taxon>
        <taxon>Planctomycetia</taxon>
        <taxon>Pirellulales</taxon>
        <taxon>Lacipirellulaceae</taxon>
        <taxon>Posidoniimonas</taxon>
    </lineage>
</organism>
<evidence type="ECO:0008006" key="4">
    <source>
        <dbReference type="Google" id="ProtNLM"/>
    </source>
</evidence>
<evidence type="ECO:0000256" key="1">
    <source>
        <dbReference type="SAM" id="SignalP"/>
    </source>
</evidence>
<dbReference type="EMBL" id="SJPO01000009">
    <property type="protein sequence ID" value="TWT73801.1"/>
    <property type="molecule type" value="Genomic_DNA"/>
</dbReference>
<proteinExistence type="predicted"/>
<evidence type="ECO:0000313" key="2">
    <source>
        <dbReference type="EMBL" id="TWT73801.1"/>
    </source>
</evidence>
<comment type="caution">
    <text evidence="2">The sequence shown here is derived from an EMBL/GenBank/DDBJ whole genome shotgun (WGS) entry which is preliminary data.</text>
</comment>
<dbReference type="OrthoDB" id="274380at2"/>
<sequence length="236" mass="24814" precursor="true">MKIATDFVCLAATLWAAAASAQLPPLPPMTNGDANLANNGMKHALVAYAGDALSVHLDAPPASPVTMTSGVGKSYDALFDVLEGKHFNSQHGWLPDGVLVPPAGAEVWIKRTGATTPAGAELHVYEGGMGNAMASWTMNEIYAADGAIWLWDRFMQHDLYVADLPGAYSVSFEVYLGDATTGDPLAGITPATTTFSFVVPAPEPAAAGLLLCGLLPVAAWRRGPDCLERRTTCRKS</sequence>
<keyword evidence="3" id="KW-1185">Reference proteome</keyword>
<dbReference type="Proteomes" id="UP000318478">
    <property type="component" value="Unassembled WGS sequence"/>
</dbReference>
<accession>A0A5C5YGT0</accession>